<accession>A0A2T0UB89</accession>
<dbReference type="AlphaFoldDB" id="A0A2T0UB89"/>
<sequence>MSQPTPKEQKALNLAQVETGNLQLNFAKANPKEIALYAMDTVSFQAEQKLIELELVSRNDLPNVNGFRFSKKAVTSSSPSGTLEKE</sequence>
<dbReference type="Proteomes" id="UP000238034">
    <property type="component" value="Unassembled WGS sequence"/>
</dbReference>
<name>A0A2T0UB89_9SPHI</name>
<evidence type="ECO:0000313" key="2">
    <source>
        <dbReference type="Proteomes" id="UP000238034"/>
    </source>
</evidence>
<gene>
    <name evidence="1" type="ORF">B0I27_101174</name>
</gene>
<dbReference type="EMBL" id="PVTH01000001">
    <property type="protein sequence ID" value="PRY55206.1"/>
    <property type="molecule type" value="Genomic_DNA"/>
</dbReference>
<protein>
    <submittedName>
        <fullName evidence="1">Uncharacterized protein</fullName>
    </submittedName>
</protein>
<dbReference type="RefSeq" id="WP_245925389.1">
    <property type="nucleotide sequence ID" value="NZ_PVTH01000001.1"/>
</dbReference>
<organism evidence="1 2">
    <name type="scientific">Arcticibacter pallidicorallinus</name>
    <dbReference type="NCBI Taxonomy" id="1259464"/>
    <lineage>
        <taxon>Bacteria</taxon>
        <taxon>Pseudomonadati</taxon>
        <taxon>Bacteroidota</taxon>
        <taxon>Sphingobacteriia</taxon>
        <taxon>Sphingobacteriales</taxon>
        <taxon>Sphingobacteriaceae</taxon>
        <taxon>Arcticibacter</taxon>
    </lineage>
</organism>
<comment type="caution">
    <text evidence="1">The sequence shown here is derived from an EMBL/GenBank/DDBJ whole genome shotgun (WGS) entry which is preliminary data.</text>
</comment>
<keyword evidence="2" id="KW-1185">Reference proteome</keyword>
<evidence type="ECO:0000313" key="1">
    <source>
        <dbReference type="EMBL" id="PRY55206.1"/>
    </source>
</evidence>
<proteinExistence type="predicted"/>
<reference evidence="1 2" key="1">
    <citation type="submission" date="2018-03" db="EMBL/GenBank/DDBJ databases">
        <title>Genomic Encyclopedia of Type Strains, Phase III (KMG-III): the genomes of soil and plant-associated and newly described type strains.</title>
        <authorList>
            <person name="Whitman W."/>
        </authorList>
    </citation>
    <scope>NUCLEOTIDE SEQUENCE [LARGE SCALE GENOMIC DNA]</scope>
    <source>
        <strain evidence="1 2">CGMCC 1.9313</strain>
    </source>
</reference>